<dbReference type="GeneID" id="72384666"/>
<evidence type="ECO:0000313" key="2">
    <source>
        <dbReference type="EMBL" id="WCG21958.1"/>
    </source>
</evidence>
<feature type="coiled-coil region" evidence="1">
    <location>
        <begin position="13"/>
        <end position="62"/>
    </location>
</feature>
<gene>
    <name evidence="2" type="ORF">PML95_06015</name>
</gene>
<reference evidence="2" key="1">
    <citation type="submission" date="2023-01" db="EMBL/GenBank/DDBJ databases">
        <title>Oxazolidinone resistance genes in florfenicol resistant enterococci from beef cattle and veal calves at slaughter.</title>
        <authorList>
            <person name="Biggel M."/>
        </authorList>
    </citation>
    <scope>NUCLEOTIDE SEQUENCE</scope>
    <source>
        <strain evidence="2">K204-1</strain>
    </source>
</reference>
<protein>
    <submittedName>
        <fullName evidence="2">Uncharacterized protein</fullName>
    </submittedName>
</protein>
<proteinExistence type="predicted"/>
<organism evidence="2 3">
    <name type="scientific">Vagococcus lutrae</name>
    <dbReference type="NCBI Taxonomy" id="81947"/>
    <lineage>
        <taxon>Bacteria</taxon>
        <taxon>Bacillati</taxon>
        <taxon>Bacillota</taxon>
        <taxon>Bacilli</taxon>
        <taxon>Lactobacillales</taxon>
        <taxon>Enterococcaceae</taxon>
        <taxon>Vagococcus</taxon>
    </lineage>
</organism>
<dbReference type="Gene3D" id="1.20.5.2950">
    <property type="match status" value="1"/>
</dbReference>
<dbReference type="EMBL" id="CP116507">
    <property type="protein sequence ID" value="WCG21958.1"/>
    <property type="molecule type" value="Genomic_DNA"/>
</dbReference>
<name>A0AAE9XD41_9ENTE</name>
<accession>A0AAE9XD41</accession>
<dbReference type="Proteomes" id="UP001179600">
    <property type="component" value="Chromosome"/>
</dbReference>
<dbReference type="RefSeq" id="WP_126761800.1">
    <property type="nucleotide sequence ID" value="NZ_CP081833.1"/>
</dbReference>
<dbReference type="AlphaFoldDB" id="A0AAE9XD41"/>
<sequence>MAKEVFDKVYQAEAEAKRIIVDAKEEADFIQQRVKEQLKNIKENYQQQLTDYEETLQRDLRSDIAEKEEAVIGHIETEKVHLKEAFEKNREEMTDYIVQVVLARYGRS</sequence>
<keyword evidence="1" id="KW-0175">Coiled coil</keyword>
<evidence type="ECO:0000256" key="1">
    <source>
        <dbReference type="SAM" id="Coils"/>
    </source>
</evidence>
<evidence type="ECO:0000313" key="3">
    <source>
        <dbReference type="Proteomes" id="UP001179600"/>
    </source>
</evidence>